<keyword evidence="4" id="KW-1185">Reference proteome</keyword>
<dbReference type="PANTHER" id="PTHR33279">
    <property type="entry name" value="SULFUR CARRIER PROTEIN YEDF-RELATED"/>
    <property type="match status" value="1"/>
</dbReference>
<dbReference type="Gene3D" id="3.30.110.40">
    <property type="entry name" value="TusA-like domain"/>
    <property type="match status" value="1"/>
</dbReference>
<dbReference type="SUPFAM" id="SSF64307">
    <property type="entry name" value="SirA-like"/>
    <property type="match status" value="1"/>
</dbReference>
<sequence length="193" mass="21336">MKLDLRGLECPEPVIRTKKELDKTDVNEVVSVVDNEVAKENLRKLGESLNCKVVAKEVGSDFEVTITKYGEVTSTDAKGTFINGDSVILFKQNFFGSDKELGKILIKSFIYTVLESGNLPDKMLFVNEGVKLVCEEGDILEDLKKLESNGVKVAACGLCLDFFKLKESVKVGTITNMYDIYTTAKNAGHLIEI</sequence>
<dbReference type="InterPro" id="IPR036868">
    <property type="entry name" value="TusA-like_sf"/>
</dbReference>
<evidence type="ECO:0000256" key="1">
    <source>
        <dbReference type="ARBA" id="ARBA00008984"/>
    </source>
</evidence>
<protein>
    <submittedName>
        <fullName evidence="3">Selenium metabolism protein YedF</fullName>
    </submittedName>
</protein>
<dbReference type="PANTHER" id="PTHR33279:SF6">
    <property type="entry name" value="SULFUR CARRIER PROTEIN YEDF-RELATED"/>
    <property type="match status" value="1"/>
</dbReference>
<comment type="caution">
    <text evidence="3">The sequence shown here is derived from an EMBL/GenBank/DDBJ whole genome shotgun (WGS) entry which is preliminary data.</text>
</comment>
<comment type="similarity">
    <text evidence="1">Belongs to the sulfur carrier protein TusA family.</text>
</comment>
<dbReference type="EMBL" id="QEKV01000001">
    <property type="protein sequence ID" value="PVY95751.1"/>
    <property type="molecule type" value="Genomic_DNA"/>
</dbReference>
<proteinExistence type="inferred from homology"/>
<organism evidence="3 4">
    <name type="scientific">Ezakiella coagulans</name>
    <dbReference type="NCBI Taxonomy" id="46507"/>
    <lineage>
        <taxon>Bacteria</taxon>
        <taxon>Bacillati</taxon>
        <taxon>Bacillota</taxon>
        <taxon>Tissierellia</taxon>
        <taxon>Ezakiella</taxon>
    </lineage>
</organism>
<name>A0A2U1E741_9FIRM</name>
<dbReference type="Proteomes" id="UP000245793">
    <property type="component" value="Unassembled WGS sequence"/>
</dbReference>
<reference evidence="3 4" key="1">
    <citation type="submission" date="2018-04" db="EMBL/GenBank/DDBJ databases">
        <title>Genomic Encyclopedia of Type Strains, Phase IV (KMG-IV): sequencing the most valuable type-strain genomes for metagenomic binning, comparative biology and taxonomic classification.</title>
        <authorList>
            <person name="Goeker M."/>
        </authorList>
    </citation>
    <scope>NUCLEOTIDE SEQUENCE [LARGE SCALE GENOMIC DNA]</scope>
    <source>
        <strain evidence="3 4">DSM 20705</strain>
    </source>
</reference>
<evidence type="ECO:0000313" key="3">
    <source>
        <dbReference type="EMBL" id="PVY95751.1"/>
    </source>
</evidence>
<dbReference type="NCBIfam" id="TIGR03527">
    <property type="entry name" value="selenium_YedF"/>
    <property type="match status" value="1"/>
</dbReference>
<evidence type="ECO:0000259" key="2">
    <source>
        <dbReference type="PROSITE" id="PS01148"/>
    </source>
</evidence>
<gene>
    <name evidence="3" type="ORF">C7381_101280</name>
</gene>
<dbReference type="InterPro" id="IPR001455">
    <property type="entry name" value="TusA-like"/>
</dbReference>
<feature type="domain" description="UPF0033" evidence="2">
    <location>
        <begin position="3"/>
        <end position="27"/>
    </location>
</feature>
<dbReference type="RefSeq" id="WP_116479640.1">
    <property type="nucleotide sequence ID" value="NZ_QEKV01000001.1"/>
</dbReference>
<dbReference type="PROSITE" id="PS01148">
    <property type="entry name" value="UPF0033"/>
    <property type="match status" value="1"/>
</dbReference>
<evidence type="ECO:0000313" key="4">
    <source>
        <dbReference type="Proteomes" id="UP000245793"/>
    </source>
</evidence>
<dbReference type="Pfam" id="PF01206">
    <property type="entry name" value="TusA"/>
    <property type="match status" value="1"/>
</dbReference>
<dbReference type="SUPFAM" id="SSF75169">
    <property type="entry name" value="DsrEFH-like"/>
    <property type="match status" value="1"/>
</dbReference>
<accession>A0A2U1E741</accession>
<dbReference type="InterPro" id="IPR019870">
    <property type="entry name" value="Se_metab_YedF"/>
</dbReference>
<dbReference type="AlphaFoldDB" id="A0A2U1E741"/>
<dbReference type="InterPro" id="IPR027396">
    <property type="entry name" value="DsrEFH-like"/>
</dbReference>